<name>A0A1E8BAK1_BACMY</name>
<dbReference type="AlphaFoldDB" id="A0A1E8BAK1"/>
<reference evidence="1 2" key="1">
    <citation type="submission" date="2016-05" db="EMBL/GenBank/DDBJ databases">
        <title>Bacillus thuringiensis and Bacillus weihenstephanensis as novel biocontrol agents of wilt causing Verticillium species.</title>
        <authorList>
            <person name="Hollensteiner J."/>
            <person name="Wemheuer F."/>
            <person name="Harting R."/>
            <person name="Kolarzyk A."/>
            <person name="Diaz-Valerio S."/>
            <person name="Poehlein A."/>
            <person name="Brzuszkiewicz E."/>
            <person name="Nesemann K."/>
            <person name="Braus-Stromeyer S."/>
            <person name="Braus G."/>
            <person name="Daniel R."/>
            <person name="Liesegang H."/>
        </authorList>
    </citation>
    <scope>NUCLEOTIDE SEQUENCE [LARGE SCALE GENOMIC DNA]</scope>
    <source>
        <strain evidence="1 2">GOE8</strain>
    </source>
</reference>
<dbReference type="Pfam" id="PF01904">
    <property type="entry name" value="DUF72"/>
    <property type="match status" value="1"/>
</dbReference>
<dbReference type="RefSeq" id="WP_070141489.1">
    <property type="nucleotide sequence ID" value="NZ_LXLT01000019.1"/>
</dbReference>
<dbReference type="PATRIC" id="fig|86662.25.peg.1459"/>
<dbReference type="Proteomes" id="UP000175706">
    <property type="component" value="Unassembled WGS sequence"/>
</dbReference>
<organism evidence="1 2">
    <name type="scientific">Bacillus mycoides</name>
    <dbReference type="NCBI Taxonomy" id="1405"/>
    <lineage>
        <taxon>Bacteria</taxon>
        <taxon>Bacillati</taxon>
        <taxon>Bacillota</taxon>
        <taxon>Bacilli</taxon>
        <taxon>Bacillales</taxon>
        <taxon>Bacillaceae</taxon>
        <taxon>Bacillus</taxon>
        <taxon>Bacillus cereus group</taxon>
    </lineage>
</organism>
<accession>A0A1E8BAK1</accession>
<proteinExistence type="predicted"/>
<protein>
    <recommendedName>
        <fullName evidence="3">DUF72 domain-containing protein</fullName>
    </recommendedName>
</protein>
<dbReference type="PANTHER" id="PTHR30348">
    <property type="entry name" value="UNCHARACTERIZED PROTEIN YECE"/>
    <property type="match status" value="1"/>
</dbReference>
<dbReference type="EMBL" id="LXLT01000019">
    <property type="protein sequence ID" value="OFD81930.1"/>
    <property type="molecule type" value="Genomic_DNA"/>
</dbReference>
<dbReference type="SUPFAM" id="SSF117396">
    <property type="entry name" value="TM1631-like"/>
    <property type="match status" value="1"/>
</dbReference>
<evidence type="ECO:0000313" key="2">
    <source>
        <dbReference type="Proteomes" id="UP000175706"/>
    </source>
</evidence>
<sequence>MLFIGVTGWGDHDSLYINPYENRNKLRTYSEHFPIVEVDSSFYAIQPARNYTKWAMETPKDFSFIVKAYQGMTGHMKGEIPFSTFDEMFDVYKQSILPLIEANKLKMILFQYPPWFDCKMKNVDLLRYTKEKMEGFPCAIEFRNQTWFYPEMRDKTLQFLEQEKWIHTICDEPQAGIGSVPLVLEATNPDMTLIRFHGRNIHGWLDKGENWRAVRCLYRYNNKELEEWVERLEQLKKKSKDIYVLFNNNSGGDAADNAKQLMKIMNITYGEPKPEQLNLFER</sequence>
<dbReference type="InterPro" id="IPR002763">
    <property type="entry name" value="DUF72"/>
</dbReference>
<dbReference type="PANTHER" id="PTHR30348:SF13">
    <property type="entry name" value="UPF0759 PROTEIN YUNF"/>
    <property type="match status" value="1"/>
</dbReference>
<gene>
    <name evidence="1" type="ORF">BWGOE8_14780</name>
</gene>
<comment type="caution">
    <text evidence="1">The sequence shown here is derived from an EMBL/GenBank/DDBJ whole genome shotgun (WGS) entry which is preliminary data.</text>
</comment>
<evidence type="ECO:0000313" key="1">
    <source>
        <dbReference type="EMBL" id="OFD81930.1"/>
    </source>
</evidence>
<dbReference type="Gene3D" id="3.20.20.410">
    <property type="entry name" value="Protein of unknown function UPF0759"/>
    <property type="match status" value="1"/>
</dbReference>
<dbReference type="InterPro" id="IPR036520">
    <property type="entry name" value="UPF0759_sf"/>
</dbReference>
<evidence type="ECO:0008006" key="3">
    <source>
        <dbReference type="Google" id="ProtNLM"/>
    </source>
</evidence>